<dbReference type="PANTHER" id="PTHR31172:SF13">
    <property type="entry name" value="STOMATAL CLOSURE-RELATED ACTIN-BINDING PROTEIN 2"/>
    <property type="match status" value="1"/>
</dbReference>
<gene>
    <name evidence="2" type="ORF">ARALYDRAFT_483142</name>
</gene>
<dbReference type="InterPro" id="IPR035892">
    <property type="entry name" value="C2_domain_sf"/>
</dbReference>
<dbReference type="InterPro" id="IPR032012">
    <property type="entry name" value="SCAB-ABD"/>
</dbReference>
<dbReference type="Gene3D" id="2.30.29.140">
    <property type="match status" value="1"/>
</dbReference>
<dbReference type="Gene3D" id="2.60.40.2700">
    <property type="match status" value="1"/>
</dbReference>
<dbReference type="Gramene" id="fgenesh2_kg.4__2202__AT2G40820.1">
    <property type="protein sequence ID" value="fgenesh2_kg.4__2202__AT2G40820.1"/>
    <property type="gene ID" value="fgenesh2_kg.4__2202__AT2G40820.1"/>
</dbReference>
<dbReference type="eggNOG" id="ENOG502QRDW">
    <property type="taxonomic scope" value="Eukaryota"/>
</dbReference>
<dbReference type="STRING" id="81972.D7LFU9"/>
<protein>
    <submittedName>
        <fullName evidence="2">Proline-rich family protein</fullName>
    </submittedName>
</protein>
<dbReference type="AlphaFoldDB" id="D7LFU9"/>
<dbReference type="EMBL" id="GL348716">
    <property type="protein sequence ID" value="EFH58001.1"/>
    <property type="molecule type" value="Genomic_DNA"/>
</dbReference>
<dbReference type="SUPFAM" id="SSF49562">
    <property type="entry name" value="C2 domain (Calcium/lipid-binding domain, CaLB)"/>
    <property type="match status" value="1"/>
</dbReference>
<evidence type="ECO:0000259" key="1">
    <source>
        <dbReference type="PROSITE" id="PS50004"/>
    </source>
</evidence>
<sequence>MTKVCPKTEEKRVMCEALVEPISADVSFASNHFPLYKLGPDDQIVDEPEQDDKGPSVKDVVHRETGDLSDQHKKLSVRDLACKFDKNLAAASKLVDEAKLNEVTSLEGHVMLKKLRDALETMRGRMDGRNREAVENAISMVEALAVKLTQNEGELIQDKFEVKKLASFLKKASDDAKKLVNQEKSFACAEIESARALVMKLGGEFQEQELCFKASRDQGPNVEKLVEEVQEARRIRRMHKPTKVIGMQHELRDLKSQIQEKSAYSVKLQREITIIKKAEGSKSCPYVLDGAQSLGSCLRIRASSDSGLDISKCSIQWYRAASESSRREAISGANRSVYAPEPFDVGRVIQADIVSNGQKFTVTTDGPINTAAGLQSRVEALLRKSNSEFTVVISQMNGQDHASRSHVFTVGKARIKLSRGWITKAREIYSTSMQLYLKFLSFKGNANVPAKALFWQLRKGLTFLLTFESEQERNSAIVLARTYAYDCNVSKILFGPSLLIRLFWSVKLKSTFNFKLLSSREFDSKSMGKILVEICLISARGLRVGIGIGSSLLKHQWYAVGWLDPEDKYCTTIDASRSDNPVWRTKFATLLDDSSIQDTKLALQVEVYSREPLFLRKRLHGSATVSLKEFLTKYKQQQSSSKPVIEETGSYQLRKTNSSKPQGFVDVSIRISAEREDFGGFTGDFGGVMLSNNSDYNTSGQDYMAGSSQYPFASLDQSNPFSVPPSYNHHSSMPNPPMNNTNPQMQQPYYPPPMQPPPPMSSGYMPTYIPKSENVTNIPSSSGGVPGGAGRGYARPGPGFAAGLGAGAALYGGEYMSGIDLPSSLPHPSVSISIDPPF</sequence>
<evidence type="ECO:0000313" key="3">
    <source>
        <dbReference type="Proteomes" id="UP000008694"/>
    </source>
</evidence>
<evidence type="ECO:0000313" key="2">
    <source>
        <dbReference type="EMBL" id="EFH58001.1"/>
    </source>
</evidence>
<feature type="domain" description="C2" evidence="1">
    <location>
        <begin position="508"/>
        <end position="640"/>
    </location>
</feature>
<dbReference type="GO" id="GO:0006952">
    <property type="term" value="P:defense response"/>
    <property type="evidence" value="ECO:0007669"/>
    <property type="project" value="InterPro"/>
</dbReference>
<reference evidence="3" key="1">
    <citation type="journal article" date="2011" name="Nat. Genet.">
        <title>The Arabidopsis lyrata genome sequence and the basis of rapid genome size change.</title>
        <authorList>
            <person name="Hu T.T."/>
            <person name="Pattyn P."/>
            <person name="Bakker E.G."/>
            <person name="Cao J."/>
            <person name="Cheng J.-F."/>
            <person name="Clark R.M."/>
            <person name="Fahlgren N."/>
            <person name="Fawcett J.A."/>
            <person name="Grimwood J."/>
            <person name="Gundlach H."/>
            <person name="Haberer G."/>
            <person name="Hollister J.D."/>
            <person name="Ossowski S."/>
            <person name="Ottilar R.P."/>
            <person name="Salamov A.A."/>
            <person name="Schneeberger K."/>
            <person name="Spannagl M."/>
            <person name="Wang X."/>
            <person name="Yang L."/>
            <person name="Nasrallah M.E."/>
            <person name="Bergelson J."/>
            <person name="Carrington J.C."/>
            <person name="Gaut B.S."/>
            <person name="Schmutz J."/>
            <person name="Mayer K.F.X."/>
            <person name="Van de Peer Y."/>
            <person name="Grigoriev I.V."/>
            <person name="Nordborg M."/>
            <person name="Weigel D."/>
            <person name="Guo Y.-L."/>
        </authorList>
    </citation>
    <scope>NUCLEOTIDE SEQUENCE [LARGE SCALE GENOMIC DNA]</scope>
    <source>
        <strain evidence="3">cv. MN47</strain>
    </source>
</reference>
<dbReference type="HOGENOM" id="CLU_339317_0_0_1"/>
<dbReference type="Gene3D" id="1.20.5.440">
    <property type="entry name" value="ATP synthase delta/epsilon subunit, C-terminal domain"/>
    <property type="match status" value="1"/>
</dbReference>
<dbReference type="InterPro" id="IPR032009">
    <property type="entry name" value="SCAB_CC"/>
</dbReference>
<dbReference type="PROSITE" id="PS50004">
    <property type="entry name" value="C2"/>
    <property type="match status" value="1"/>
</dbReference>
<keyword evidence="3" id="KW-1185">Reference proteome</keyword>
<accession>D7LFU9</accession>
<dbReference type="Pfam" id="PF00168">
    <property type="entry name" value="C2"/>
    <property type="match status" value="1"/>
</dbReference>
<dbReference type="GO" id="GO:0010119">
    <property type="term" value="P:regulation of stomatal movement"/>
    <property type="evidence" value="ECO:0007669"/>
    <property type="project" value="InterPro"/>
</dbReference>
<name>D7LFU9_ARALL</name>
<dbReference type="InterPro" id="IPR041144">
    <property type="entry name" value="SCAB-PH"/>
</dbReference>
<proteinExistence type="predicted"/>
<dbReference type="FunFam" id="2.60.40.2700:FF:000004">
    <property type="entry name" value="Stomatal closure actin-binding-like protein"/>
    <property type="match status" value="1"/>
</dbReference>
<dbReference type="Gene3D" id="2.60.40.150">
    <property type="entry name" value="C2 domain"/>
    <property type="match status" value="1"/>
</dbReference>
<dbReference type="InterPro" id="IPR039640">
    <property type="entry name" value="SCAB"/>
</dbReference>
<dbReference type="SMART" id="SM00239">
    <property type="entry name" value="C2"/>
    <property type="match status" value="1"/>
</dbReference>
<dbReference type="Proteomes" id="UP000008694">
    <property type="component" value="Unassembled WGS sequence"/>
</dbReference>
<dbReference type="Pfam" id="PF16711">
    <property type="entry name" value="SCAB-ABD"/>
    <property type="match status" value="1"/>
</dbReference>
<dbReference type="CDD" id="cd11675">
    <property type="entry name" value="SCAB1_middle"/>
    <property type="match status" value="1"/>
</dbReference>
<dbReference type="CDD" id="cd04051">
    <property type="entry name" value="C2_SRC2_like"/>
    <property type="match status" value="1"/>
</dbReference>
<dbReference type="InterPro" id="IPR000008">
    <property type="entry name" value="C2_dom"/>
</dbReference>
<dbReference type="InterPro" id="IPR032015">
    <property type="entry name" value="SCAB-Ig"/>
</dbReference>
<dbReference type="Pfam" id="PF17684">
    <property type="entry name" value="SCAB-PH"/>
    <property type="match status" value="1"/>
</dbReference>
<dbReference type="GO" id="GO:0003779">
    <property type="term" value="F:actin binding"/>
    <property type="evidence" value="ECO:0007669"/>
    <property type="project" value="InterPro"/>
</dbReference>
<dbReference type="Pfam" id="PF16709">
    <property type="entry name" value="SCAB-Ig"/>
    <property type="match status" value="1"/>
</dbReference>
<dbReference type="PANTHER" id="PTHR31172">
    <property type="entry name" value="STOMATAL CLOSURE-RELATED ACTIN-BINDING PROTEIN 1"/>
    <property type="match status" value="1"/>
</dbReference>
<dbReference type="InterPro" id="IPR044750">
    <property type="entry name" value="C2_SRC2/BAP"/>
</dbReference>
<organism evidence="3">
    <name type="scientific">Arabidopsis lyrata subsp. lyrata</name>
    <name type="common">Lyre-leaved rock-cress</name>
    <dbReference type="NCBI Taxonomy" id="81972"/>
    <lineage>
        <taxon>Eukaryota</taxon>
        <taxon>Viridiplantae</taxon>
        <taxon>Streptophyta</taxon>
        <taxon>Embryophyta</taxon>
        <taxon>Tracheophyta</taxon>
        <taxon>Spermatophyta</taxon>
        <taxon>Magnoliopsida</taxon>
        <taxon>eudicotyledons</taxon>
        <taxon>Gunneridae</taxon>
        <taxon>Pentapetalae</taxon>
        <taxon>rosids</taxon>
        <taxon>malvids</taxon>
        <taxon>Brassicales</taxon>
        <taxon>Brassicaceae</taxon>
        <taxon>Camelineae</taxon>
        <taxon>Arabidopsis</taxon>
    </lineage>
</organism>
<dbReference type="Pfam" id="PF16712">
    <property type="entry name" value="SCAB_CC"/>
    <property type="match status" value="1"/>
</dbReference>
<dbReference type="GO" id="GO:0007015">
    <property type="term" value="P:actin filament organization"/>
    <property type="evidence" value="ECO:0007669"/>
    <property type="project" value="InterPro"/>
</dbReference>